<keyword evidence="19" id="KW-1185">Reference proteome</keyword>
<dbReference type="Gene3D" id="3.40.50.720">
    <property type="entry name" value="NAD(P)-binding Rossmann-like Domain"/>
    <property type="match status" value="1"/>
</dbReference>
<dbReference type="GO" id="GO:0046983">
    <property type="term" value="F:protein dimerization activity"/>
    <property type="evidence" value="ECO:0007669"/>
    <property type="project" value="InterPro"/>
</dbReference>
<dbReference type="HAMAP" id="MF_02121">
    <property type="entry name" value="ASADH"/>
    <property type="match status" value="1"/>
</dbReference>
<dbReference type="UniPathway" id="UPA00050">
    <property type="reaction ID" value="UER00463"/>
</dbReference>
<dbReference type="CDD" id="cd18131">
    <property type="entry name" value="ASADH_C_bac_euk_like"/>
    <property type="match status" value="1"/>
</dbReference>
<evidence type="ECO:0000256" key="13">
    <source>
        <dbReference type="ARBA" id="ARBA00023167"/>
    </source>
</evidence>
<proteinExistence type="inferred from homology"/>
<feature type="binding site" evidence="15">
    <location>
        <begin position="51"/>
        <end position="52"/>
    </location>
    <ligand>
        <name>NADP(+)</name>
        <dbReference type="ChEBI" id="CHEBI:58349"/>
    </ligand>
</feature>
<evidence type="ECO:0000256" key="14">
    <source>
        <dbReference type="ARBA" id="ARBA00047891"/>
    </source>
</evidence>
<dbReference type="PANTHER" id="PTHR46278">
    <property type="entry name" value="DEHYDROGENASE, PUTATIVE-RELATED"/>
    <property type="match status" value="1"/>
</dbReference>
<dbReference type="GO" id="GO:0071266">
    <property type="term" value="P:'de novo' L-methionine biosynthetic process"/>
    <property type="evidence" value="ECO:0007669"/>
    <property type="project" value="UniProtKB-UniRule"/>
</dbReference>
<feature type="active site" description="Proton acceptor" evidence="15 16">
    <location>
        <position position="260"/>
    </location>
</feature>
<comment type="subunit">
    <text evidence="5 15">Homodimer.</text>
</comment>
<comment type="pathway">
    <text evidence="3 15">Amino-acid biosynthesis; L-threonine biosynthesis; L-threonine from L-aspartate: step 2/5.</text>
</comment>
<comment type="pathway">
    <text evidence="1 15">Amino-acid biosynthesis; L-methionine biosynthesis via de novo pathway; L-homoserine from L-aspartate: step 2/3.</text>
</comment>
<organism evidence="18 19">
    <name type="scientific">Mesobacillus selenatarsenatis (strain DSM 18680 / JCM 14380 / FERM P-15431 / SF-1)</name>
    <dbReference type="NCBI Taxonomy" id="1321606"/>
    <lineage>
        <taxon>Bacteria</taxon>
        <taxon>Bacillati</taxon>
        <taxon>Bacillota</taxon>
        <taxon>Bacilli</taxon>
        <taxon>Bacillales</taxon>
        <taxon>Bacillaceae</taxon>
        <taxon>Mesobacillus</taxon>
    </lineage>
</organism>
<comment type="function">
    <text evidence="15">Catalyzes the NADPH-dependent formation of L-aspartate-semialdehyde (L-ASA) by the reductive dephosphorylation of L-aspartyl-4-phosphate.</text>
</comment>
<dbReference type="InterPro" id="IPR000319">
    <property type="entry name" value="Asp-semialdehyde_DH_CS"/>
</dbReference>
<dbReference type="NCBIfam" id="TIGR01296">
    <property type="entry name" value="asd_B"/>
    <property type="match status" value="1"/>
</dbReference>
<dbReference type="CDD" id="cd02316">
    <property type="entry name" value="VcASADH2_like_N"/>
    <property type="match status" value="1"/>
</dbReference>
<keyword evidence="13 15" id="KW-0486">Methionine biosynthesis</keyword>
<feature type="binding site" evidence="15">
    <location>
        <begin position="170"/>
        <end position="171"/>
    </location>
    <ligand>
        <name>NADP(+)</name>
        <dbReference type="ChEBI" id="CHEBI:58349"/>
    </ligand>
</feature>
<comment type="caution">
    <text evidence="15">Lacks conserved residue(s) required for the propagation of feature annotation.</text>
</comment>
<dbReference type="Pfam" id="PF01118">
    <property type="entry name" value="Semialdhyde_dh"/>
    <property type="match status" value="1"/>
</dbReference>
<feature type="domain" description="Semialdehyde dehydrogenase NAD-binding" evidence="17">
    <location>
        <begin position="16"/>
        <end position="131"/>
    </location>
</feature>
<dbReference type="UniPathway" id="UPA00051">
    <property type="reaction ID" value="UER00464"/>
</dbReference>
<evidence type="ECO:0000313" key="19">
    <source>
        <dbReference type="Proteomes" id="UP000031014"/>
    </source>
</evidence>
<dbReference type="GO" id="GO:0009097">
    <property type="term" value="P:isoleucine biosynthetic process"/>
    <property type="evidence" value="ECO:0007669"/>
    <property type="project" value="UniProtKB-UniRule"/>
</dbReference>
<comment type="catalytic activity">
    <reaction evidence="14 15">
        <text>L-aspartate 4-semialdehyde + phosphate + NADP(+) = 4-phospho-L-aspartate + NADPH + H(+)</text>
        <dbReference type="Rhea" id="RHEA:24284"/>
        <dbReference type="ChEBI" id="CHEBI:15378"/>
        <dbReference type="ChEBI" id="CHEBI:43474"/>
        <dbReference type="ChEBI" id="CHEBI:57535"/>
        <dbReference type="ChEBI" id="CHEBI:57783"/>
        <dbReference type="ChEBI" id="CHEBI:58349"/>
        <dbReference type="ChEBI" id="CHEBI:537519"/>
        <dbReference type="EC" id="1.2.1.11"/>
    </reaction>
</comment>
<dbReference type="UniPathway" id="UPA00034">
    <property type="reaction ID" value="UER00016"/>
</dbReference>
<evidence type="ECO:0000256" key="3">
    <source>
        <dbReference type="ARBA" id="ARBA00005097"/>
    </source>
</evidence>
<dbReference type="GO" id="GO:0051287">
    <property type="term" value="F:NAD binding"/>
    <property type="evidence" value="ECO:0007669"/>
    <property type="project" value="InterPro"/>
</dbReference>
<dbReference type="Proteomes" id="UP000031014">
    <property type="component" value="Unassembled WGS sequence"/>
</dbReference>
<evidence type="ECO:0000259" key="17">
    <source>
        <dbReference type="SMART" id="SM00859"/>
    </source>
</evidence>
<feature type="binding site" evidence="15">
    <location>
        <begin position="23"/>
        <end position="26"/>
    </location>
    <ligand>
        <name>NADP(+)</name>
        <dbReference type="ChEBI" id="CHEBI:58349"/>
    </ligand>
</feature>
<keyword evidence="8 15" id="KW-0791">Threonine biosynthesis</keyword>
<dbReference type="GO" id="GO:0019877">
    <property type="term" value="P:diaminopimelate biosynthetic process"/>
    <property type="evidence" value="ECO:0007669"/>
    <property type="project" value="UniProtKB-UniRule"/>
</dbReference>
<evidence type="ECO:0000256" key="12">
    <source>
        <dbReference type="ARBA" id="ARBA00023154"/>
    </source>
</evidence>
<dbReference type="SUPFAM" id="SSF55347">
    <property type="entry name" value="Glyceraldehyde-3-phosphate dehydrogenase-like, C-terminal domain"/>
    <property type="match status" value="1"/>
</dbReference>
<feature type="active site" description="Acyl-thioester intermediate" evidence="15 16">
    <location>
        <position position="140"/>
    </location>
</feature>
<keyword evidence="9 15" id="KW-0521">NADP</keyword>
<dbReference type="SMART" id="SM00859">
    <property type="entry name" value="Semialdhyde_dh"/>
    <property type="match status" value="1"/>
</dbReference>
<feature type="binding site" evidence="15">
    <location>
        <position position="167"/>
    </location>
    <ligand>
        <name>substrate</name>
    </ligand>
</feature>
<accession>A0A0A8X507</accession>
<dbReference type="STRING" id="1321606.SAMD00020551_3154"/>
<dbReference type="PIRSF" id="PIRSF000148">
    <property type="entry name" value="ASA_dh"/>
    <property type="match status" value="1"/>
</dbReference>
<evidence type="ECO:0000256" key="4">
    <source>
        <dbReference type="ARBA" id="ARBA00010584"/>
    </source>
</evidence>
<feature type="binding site" evidence="15">
    <location>
        <position position="334"/>
    </location>
    <ligand>
        <name>NADP(+)</name>
        <dbReference type="ChEBI" id="CHEBI:58349"/>
    </ligand>
</feature>
<dbReference type="AlphaFoldDB" id="A0A0A8X507"/>
<dbReference type="InterPro" id="IPR005986">
    <property type="entry name" value="Asp_semialdehyde_DH_beta"/>
</dbReference>
<keyword evidence="7 15" id="KW-0028">Amino-acid biosynthesis</keyword>
<dbReference type="PANTHER" id="PTHR46278:SF2">
    <property type="entry name" value="ASPARTATE-SEMIALDEHYDE DEHYDROGENASE"/>
    <property type="match status" value="1"/>
</dbReference>
<dbReference type="Gene3D" id="3.30.360.10">
    <property type="entry name" value="Dihydrodipicolinate Reductase, domain 2"/>
    <property type="match status" value="1"/>
</dbReference>
<evidence type="ECO:0000256" key="1">
    <source>
        <dbReference type="ARBA" id="ARBA00005021"/>
    </source>
</evidence>
<evidence type="ECO:0000256" key="7">
    <source>
        <dbReference type="ARBA" id="ARBA00022605"/>
    </source>
</evidence>
<evidence type="ECO:0000256" key="8">
    <source>
        <dbReference type="ARBA" id="ARBA00022697"/>
    </source>
</evidence>
<dbReference type="PROSITE" id="PS01103">
    <property type="entry name" value="ASD"/>
    <property type="match status" value="1"/>
</dbReference>
<evidence type="ECO:0000256" key="10">
    <source>
        <dbReference type="ARBA" id="ARBA00022915"/>
    </source>
</evidence>
<evidence type="ECO:0000256" key="5">
    <source>
        <dbReference type="ARBA" id="ARBA00011738"/>
    </source>
</evidence>
<comment type="similarity">
    <text evidence="4 15">Belongs to the aspartate-semialdehyde dehydrogenase family.</text>
</comment>
<dbReference type="InterPro" id="IPR012080">
    <property type="entry name" value="Asp_semialdehyde_DH"/>
</dbReference>
<reference evidence="18 19" key="1">
    <citation type="submission" date="2013-06" db="EMBL/GenBank/DDBJ databases">
        <title>Whole genome shotgun sequence of Bacillus selenatarsenatis SF-1.</title>
        <authorList>
            <person name="Kuroda M."/>
            <person name="Sei K."/>
            <person name="Yamashita M."/>
            <person name="Ike M."/>
        </authorList>
    </citation>
    <scope>NUCLEOTIDE SEQUENCE [LARGE SCALE GENOMIC DNA]</scope>
    <source>
        <strain evidence="18 19">SF-1</strain>
    </source>
</reference>
<dbReference type="SUPFAM" id="SSF51735">
    <property type="entry name" value="NAD(P)-binding Rossmann-fold domains"/>
    <property type="match status" value="1"/>
</dbReference>
<dbReference type="GO" id="GO:0009089">
    <property type="term" value="P:lysine biosynthetic process via diaminopimelate"/>
    <property type="evidence" value="ECO:0007669"/>
    <property type="project" value="UniProtKB-UniRule"/>
</dbReference>
<comment type="caution">
    <text evidence="18">The sequence shown here is derived from an EMBL/GenBank/DDBJ whole genome shotgun (WGS) entry which is preliminary data.</text>
</comment>
<feature type="binding site" evidence="15">
    <location>
        <position position="253"/>
    </location>
    <ligand>
        <name>substrate</name>
    </ligand>
</feature>
<comment type="pathway">
    <text evidence="2 15">Amino-acid biosynthesis; L-lysine biosynthesis via DAP pathway; (S)-tetrahydrodipicolinate from L-aspartate: step 2/4.</text>
</comment>
<dbReference type="EMBL" id="BASE01000071">
    <property type="protein sequence ID" value="GAM14998.1"/>
    <property type="molecule type" value="Genomic_DNA"/>
</dbReference>
<feature type="binding site" evidence="15">
    <location>
        <position position="111"/>
    </location>
    <ligand>
        <name>phosphate</name>
        <dbReference type="ChEBI" id="CHEBI:43474"/>
    </ligand>
</feature>
<gene>
    <name evidence="15" type="primary">asd</name>
    <name evidence="18" type="ORF">SAMD00020551_3154</name>
</gene>
<evidence type="ECO:0000256" key="9">
    <source>
        <dbReference type="ARBA" id="ARBA00022857"/>
    </source>
</evidence>
<dbReference type="InterPro" id="IPR036291">
    <property type="entry name" value="NAD(P)-bd_dom_sf"/>
</dbReference>
<dbReference type="InterPro" id="IPR012280">
    <property type="entry name" value="Semialdhyde_DH_dimer_dom"/>
</dbReference>
<keyword evidence="11 15" id="KW-0560">Oxidoreductase</keyword>
<evidence type="ECO:0000313" key="18">
    <source>
        <dbReference type="EMBL" id="GAM14998.1"/>
    </source>
</evidence>
<evidence type="ECO:0000256" key="6">
    <source>
        <dbReference type="ARBA" id="ARBA00013120"/>
    </source>
</evidence>
<keyword evidence="10 15" id="KW-0220">Diaminopimelate biosynthesis</keyword>
<evidence type="ECO:0000256" key="15">
    <source>
        <dbReference type="HAMAP-Rule" id="MF_02121"/>
    </source>
</evidence>
<evidence type="ECO:0000256" key="11">
    <source>
        <dbReference type="ARBA" id="ARBA00023002"/>
    </source>
</evidence>
<protein>
    <recommendedName>
        <fullName evidence="6 15">Aspartate-semialdehyde dehydrogenase</fullName>
        <shortName evidence="15">ASA dehydrogenase</shortName>
        <shortName evidence="15">ASADH</shortName>
        <ecNumber evidence="6 15">1.2.1.11</ecNumber>
    </recommendedName>
    <alternativeName>
        <fullName evidence="15">Aspartate-beta-semialdehyde dehydrogenase</fullName>
    </alternativeName>
</protein>
<dbReference type="GO" id="GO:0009088">
    <property type="term" value="P:threonine biosynthetic process"/>
    <property type="evidence" value="ECO:0007669"/>
    <property type="project" value="UniProtKB-UniRule"/>
</dbReference>
<evidence type="ECO:0000256" key="2">
    <source>
        <dbReference type="ARBA" id="ARBA00005076"/>
    </source>
</evidence>
<dbReference type="NCBIfam" id="NF011456">
    <property type="entry name" value="PRK14874.1"/>
    <property type="match status" value="1"/>
</dbReference>
<dbReference type="EC" id="1.2.1.11" evidence="6 15"/>
<dbReference type="GO" id="GO:0050661">
    <property type="term" value="F:NADP binding"/>
    <property type="evidence" value="ECO:0007669"/>
    <property type="project" value="UniProtKB-UniRule"/>
</dbReference>
<dbReference type="Pfam" id="PF02774">
    <property type="entry name" value="Semialdhyde_dhC"/>
    <property type="match status" value="1"/>
</dbReference>
<keyword evidence="12 15" id="KW-0457">Lysine biosynthesis</keyword>
<dbReference type="InterPro" id="IPR000534">
    <property type="entry name" value="Semialdehyde_DH_NAD-bd"/>
</dbReference>
<evidence type="ECO:0000256" key="16">
    <source>
        <dbReference type="PIRSR" id="PIRSR000148-1"/>
    </source>
</evidence>
<name>A0A0A8X507_MESS1</name>
<dbReference type="GO" id="GO:0004073">
    <property type="term" value="F:aspartate-semialdehyde dehydrogenase activity"/>
    <property type="evidence" value="ECO:0007669"/>
    <property type="project" value="UniProtKB-UniRule"/>
</dbReference>
<sequence>MVVEGETAMSERKGYRVAVVGATGAVGQQMIQTLESRDFPVAELLLLSSSRSAGTKVQYKGEELTVQEAKPESFEGVDIALFSAGGSVSKELAPEAVKRGAIVVDNTSAFRMDENTPLVVPEVNEEDLHSHNGIIANPNCSTIQMVVALEPLRKKFGLEKIIVSTYQAVSGAGAAAVEELEEQTQAILNGEEYEPKILPVKSADKHYQIAFNAIPQIDTFVDNGFTYEEMKMINETKKIMHMPGLQVAATCVRLPVGTGHSESVYIEIGQDGVSAADVKELLSDAPGVVLQDDPEQQLYPMPAFCVGKNDVFVGRIRKDLDNDKGFHMWVVSDNLLKGAAWNSVQIAESLVKLGIVK</sequence>